<keyword evidence="3" id="KW-1185">Reference proteome</keyword>
<reference evidence="2" key="1">
    <citation type="submission" date="2019-11" db="EMBL/GenBank/DDBJ databases">
        <authorList>
            <person name="Liu Y."/>
            <person name="Hou J."/>
            <person name="Li T.-Q."/>
            <person name="Guan C.-H."/>
            <person name="Wu X."/>
            <person name="Wu H.-Z."/>
            <person name="Ling F."/>
            <person name="Zhang R."/>
            <person name="Shi X.-G."/>
            <person name="Ren J.-P."/>
            <person name="Chen E.-F."/>
            <person name="Sun J.-M."/>
        </authorList>
    </citation>
    <scope>NUCLEOTIDE SEQUENCE</scope>
    <source>
        <strain evidence="2">Adult_tree_wgs_1</strain>
        <tissue evidence="2">Leaves</tissue>
    </source>
</reference>
<accession>A0A834G955</accession>
<name>A0A834G955_RHOSS</name>
<evidence type="ECO:0000313" key="3">
    <source>
        <dbReference type="Proteomes" id="UP000626092"/>
    </source>
</evidence>
<protein>
    <recommendedName>
        <fullName evidence="1">Sacsin/Nov domain-containing protein</fullName>
    </recommendedName>
</protein>
<dbReference type="PANTHER" id="PTHR32387">
    <property type="entry name" value="WU:FJ29H11"/>
    <property type="match status" value="1"/>
</dbReference>
<dbReference type="InterPro" id="IPR036890">
    <property type="entry name" value="HATPase_C_sf"/>
</dbReference>
<evidence type="ECO:0000313" key="2">
    <source>
        <dbReference type="EMBL" id="KAF7128932.1"/>
    </source>
</evidence>
<dbReference type="EMBL" id="WJXA01000010">
    <property type="protein sequence ID" value="KAF7128932.1"/>
    <property type="molecule type" value="Genomic_DNA"/>
</dbReference>
<proteinExistence type="predicted"/>
<dbReference type="Pfam" id="PF25794">
    <property type="entry name" value="SACS"/>
    <property type="match status" value="1"/>
</dbReference>
<gene>
    <name evidence="2" type="ORF">RHSIM_Rhsim10G0093800</name>
</gene>
<comment type="caution">
    <text evidence="2">The sequence shown here is derived from an EMBL/GenBank/DDBJ whole genome shotgun (WGS) entry which is preliminary data.</text>
</comment>
<dbReference type="NCBIfam" id="NF047352">
    <property type="entry name" value="P_loop_sacsin"/>
    <property type="match status" value="1"/>
</dbReference>
<dbReference type="PANTHER" id="PTHR32387:SF11">
    <property type="entry name" value="PROTEIN NO VEIN C-TERMINAL DOMAIN-CONTAINING PROTEIN"/>
    <property type="match status" value="1"/>
</dbReference>
<dbReference type="Gene3D" id="3.30.565.10">
    <property type="entry name" value="Histidine kinase-like ATPase, C-terminal domain"/>
    <property type="match status" value="1"/>
</dbReference>
<sequence>MATVAASASDDERKKKTELARQHIEEIRSRKFSIGEKSLNPLTQDLHNAVTSLSKELYTKDVHFLMELIQNAEDNEYAAGVEPALELVLTTWDITGVGASATLLVFNNEIGFSKENIESLCSIGKSTKKGRRCQGFIGEKGIGFKSVFLVSGKPHIYSNGYQIMFDEAPNRDCGIGYIVPEWVPTRPTISDLQVIYGSSNTLPATTIILPLKPEKLETVKQHLSEIHPEVLLFLHKIKRLSVRENSCFSVEDSVSSISISSETNLISTQNQEIDSRIVHLSVQEGQLDMVESTCRYYIYRQMFPVKPENVVDSRRDLPKWAISLAFPFGDRLMRGTSSVGIFAFLPTAMVTNFPFVVHADFILSSSREAIVLDNKWNLGILDHVPSAFVNALMTCMSSTQTAELFPNVRVLEFLPVQESPLKQFNGVRESIRLKLRSKSIVPCEAFSTGEMVFCEPIDVVRILPEFRKILTHTRQVGVSFKGVSSQGKYVLHNSADDIKYDPIWKFLGVSSVNDSYHWCGKCIQTCNLVSRVPTEVYVELLCFLADKWKYFPDRTVSSISLIKYIAWNGQDLSCSVSQITQAPLKIHIVWEARHHSWLNKLNVLMGCPDDIFFFPDETVTAIVTHKKESIVKNWLVSKVGLVVTNVYAYCLKLANVLREKKDRKLVVSLAHLVYQSYLKKYLDSAHVSLVLQSMPVVDMSGNVSLCTRSLVPASRSKWVKLFGSGIVKLELENGSAAGCDYYPSNYVEMGEVYAEAANFGGKFTPEGTLLDFLIKHGKATDLPNILPEDRALDIASNHLTSHQALLLLEWIQNLRAKKYSPSKYETPKRFIDSVRCGKWMKTYAGFSSPNCCYLYDGTESSTLIEIGKEFKVLSAIDEGYYNHRLTSFKEVLMFVDVQIGSENIYQLIVNHLKPLLSSAMSGHLGISLLSFIRYSNDNNKLDVEFLKTLQHGKWLKSDRGFVNPLGTIYLTSDVGEAIILITDLRVVDKTYYGNELQDFVNELKLLGVVVHVDDVYKLIPQHFRFPEDLSMLNADAVFLLLKCIQQLGPEALSLKEKIVCQSWMKTSFGFKCPTETLLPHRNWGKLVEVLPLPVLDEAYYGSRVRSHKAELEAIGVAVNLDQACNMLITKVKFLLSLSGLTSDIVISLLNCMKCMSKTKAPQLTRLMSCLSGEKWLKTCDRYRSAVDVILFDSDWGTVSPFVDLPKIDNAFYGESIFSFKNELKMLGVAVDFNEGAHLVARGLVLPEEPVSVTAECAFSFLSCARSLRQSSKSSDLSLHENFLKKLKGSKWLKTRMGYRTPEDSLIFNPEWNSSLEERDGPFIDQGFYGNLTSPHKDELIAIGVKADTKDVCTSLFQILTSKEETSAVMRIYRFLHKYMQSSNSQGCFASQLWIPDQEGNSGKWVSNWPCVLHDRDNLFGSFLHVLDRHYEQELLSFLSTTFGVDPFPTLFRYVDLWNSWVTCDRCLSSAELHSFWGYISENWNPFLEKTIKKGITTLPAVTISGAVQLVEREEVFIPDNLNLKKLLGEASEKPLFVWFPQNVMSSLSKLYEIYRSFGVRKISEAVQISANSELEKMGTENSLIGKPLIKIVLAFVANPVIYMPVEERHRIAKSLLDISLVGTEKSLMVNYFLDLPSSKKRLHVEMRKLVLWEKNSQKLLVHKPSWNGGSGTKSMEFIADFSRAIAEAVLPNASGFVEDLCKIIKIGFAFGFKEDEVDSLLLSENLELFPVDASFLECAFPAAKNQYLGRDPPCTPKASIHKKQRRH</sequence>
<dbReference type="InterPro" id="IPR052957">
    <property type="entry name" value="Auxin_embryo_med"/>
</dbReference>
<dbReference type="SUPFAM" id="SSF55874">
    <property type="entry name" value="ATPase domain of HSP90 chaperone/DNA topoisomerase II/histidine kinase"/>
    <property type="match status" value="1"/>
</dbReference>
<organism evidence="2 3">
    <name type="scientific">Rhododendron simsii</name>
    <name type="common">Sims's rhododendron</name>
    <dbReference type="NCBI Taxonomy" id="118357"/>
    <lineage>
        <taxon>Eukaryota</taxon>
        <taxon>Viridiplantae</taxon>
        <taxon>Streptophyta</taxon>
        <taxon>Embryophyta</taxon>
        <taxon>Tracheophyta</taxon>
        <taxon>Spermatophyta</taxon>
        <taxon>Magnoliopsida</taxon>
        <taxon>eudicotyledons</taxon>
        <taxon>Gunneridae</taxon>
        <taxon>Pentapetalae</taxon>
        <taxon>asterids</taxon>
        <taxon>Ericales</taxon>
        <taxon>Ericaceae</taxon>
        <taxon>Ericoideae</taxon>
        <taxon>Rhodoreae</taxon>
        <taxon>Rhododendron</taxon>
    </lineage>
</organism>
<evidence type="ECO:0000259" key="1">
    <source>
        <dbReference type="Pfam" id="PF25794"/>
    </source>
</evidence>
<dbReference type="InterPro" id="IPR058210">
    <property type="entry name" value="SACS/Nov_dom"/>
</dbReference>
<dbReference type="Proteomes" id="UP000626092">
    <property type="component" value="Unassembled WGS sequence"/>
</dbReference>
<dbReference type="OrthoDB" id="1262810at2759"/>
<feature type="domain" description="Sacsin/Nov" evidence="1">
    <location>
        <begin position="58"/>
        <end position="166"/>
    </location>
</feature>